<evidence type="ECO:0000313" key="4">
    <source>
        <dbReference type="Proteomes" id="UP000000226"/>
    </source>
</evidence>
<sequence length="483" mass="56010">MVRIKTHCGSKRLRTVSQPTATLSPNIFQHLPFEIMEQIISFLPIRQAKQQCILSSDFRSSTHISRRFLFGRVFSKRRSRESIVELVDHLFATHRGLYIDAFQIYIDPVGIENFIQKWLEICREKRIQELELFFVDSGFTLTADFLNQLFRLSTLKLVHCNLELPVNLLSLANLRNLILWFVPLKDENIHTLISHCRQLVTVDLLYCTEVVCVEIYAREHKFLKRVRVARCKNVEVFVVDSATIECVHYRGHVPTRIRFFQTTKLNEAYLNFVPAGSRGYFQASVLENLVSDIPHVKILSASALVPESLTAKVRRGVFGEASYSFSNLIELHLIMEGGLFCNPYDILAFMKRCPLVEKLFIDIDDYTFDCGPYWEFHQKSKMEKFDLCFDRLNYIKLRGFKFIAAELQLAKILLQKTTHLDALVLVSQKNCVANICTPYGRKYDQLFHSWKASPEAKIVTFEHTDDPGRSSSSHSKEWLFSSD</sequence>
<proteinExistence type="predicted"/>
<dbReference type="InterPro" id="IPR053772">
    <property type="entry name" value="At1g61320/At1g61330-like"/>
</dbReference>
<dbReference type="STRING" id="3885.V7BQG6"/>
<gene>
    <name evidence="3" type="ORF">PHAVU_006G192000g</name>
</gene>
<evidence type="ECO:0000259" key="2">
    <source>
        <dbReference type="Pfam" id="PF23622"/>
    </source>
</evidence>
<dbReference type="EMBL" id="CM002293">
    <property type="protein sequence ID" value="ESW20237.1"/>
    <property type="molecule type" value="Genomic_DNA"/>
</dbReference>
<dbReference type="SUPFAM" id="SSF81383">
    <property type="entry name" value="F-box domain"/>
    <property type="match status" value="1"/>
</dbReference>
<dbReference type="InterPro" id="IPR055357">
    <property type="entry name" value="LRR_At1g61320_AtMIF1"/>
</dbReference>
<feature type="region of interest" description="Disordered" evidence="1">
    <location>
        <begin position="462"/>
        <end position="483"/>
    </location>
</feature>
<dbReference type="Gramene" id="ESW20237">
    <property type="protein sequence ID" value="ESW20237"/>
    <property type="gene ID" value="PHAVU_006G192000g"/>
</dbReference>
<dbReference type="OrthoDB" id="673865at2759"/>
<name>V7BQG6_PHAVU</name>
<evidence type="ECO:0000256" key="1">
    <source>
        <dbReference type="SAM" id="MobiDB-lite"/>
    </source>
</evidence>
<accession>V7BQG6</accession>
<dbReference type="Pfam" id="PF23622">
    <property type="entry name" value="LRR_At1g61320_AtMIF1"/>
    <property type="match status" value="1"/>
</dbReference>
<dbReference type="SUPFAM" id="SSF52047">
    <property type="entry name" value="RNI-like"/>
    <property type="match status" value="1"/>
</dbReference>
<dbReference type="Proteomes" id="UP000000226">
    <property type="component" value="Chromosome 6"/>
</dbReference>
<dbReference type="AlphaFoldDB" id="V7BQG6"/>
<dbReference type="PANTHER" id="PTHR34145:SF54">
    <property type="entry name" value="FBD-ASSOCIATED F-BOX PLANT PROTEIN"/>
    <property type="match status" value="1"/>
</dbReference>
<organism evidence="3 4">
    <name type="scientific">Phaseolus vulgaris</name>
    <name type="common">Kidney bean</name>
    <name type="synonym">French bean</name>
    <dbReference type="NCBI Taxonomy" id="3885"/>
    <lineage>
        <taxon>Eukaryota</taxon>
        <taxon>Viridiplantae</taxon>
        <taxon>Streptophyta</taxon>
        <taxon>Embryophyta</taxon>
        <taxon>Tracheophyta</taxon>
        <taxon>Spermatophyta</taxon>
        <taxon>Magnoliopsida</taxon>
        <taxon>eudicotyledons</taxon>
        <taxon>Gunneridae</taxon>
        <taxon>Pentapetalae</taxon>
        <taxon>rosids</taxon>
        <taxon>fabids</taxon>
        <taxon>Fabales</taxon>
        <taxon>Fabaceae</taxon>
        <taxon>Papilionoideae</taxon>
        <taxon>50 kb inversion clade</taxon>
        <taxon>NPAAA clade</taxon>
        <taxon>indigoferoid/millettioid clade</taxon>
        <taxon>Phaseoleae</taxon>
        <taxon>Phaseolus</taxon>
    </lineage>
</organism>
<dbReference type="PANTHER" id="PTHR34145">
    <property type="entry name" value="OS02G0105600 PROTEIN"/>
    <property type="match status" value="1"/>
</dbReference>
<dbReference type="OMA" id="FYLTVMQ"/>
<dbReference type="InterPro" id="IPR032675">
    <property type="entry name" value="LRR_dom_sf"/>
</dbReference>
<protein>
    <recommendedName>
        <fullName evidence="2">At1g61320/AtMIF1 LRR domain-containing protein</fullName>
    </recommendedName>
</protein>
<feature type="domain" description="At1g61320/AtMIF1 LRR" evidence="2">
    <location>
        <begin position="96"/>
        <end position="431"/>
    </location>
</feature>
<evidence type="ECO:0000313" key="3">
    <source>
        <dbReference type="EMBL" id="ESW20237.1"/>
    </source>
</evidence>
<dbReference type="InterPro" id="IPR036047">
    <property type="entry name" value="F-box-like_dom_sf"/>
</dbReference>
<keyword evidence="4" id="KW-1185">Reference proteome</keyword>
<dbReference type="eggNOG" id="ENOG502RYMX">
    <property type="taxonomic scope" value="Eukaryota"/>
</dbReference>
<dbReference type="Gene3D" id="3.80.10.10">
    <property type="entry name" value="Ribonuclease Inhibitor"/>
    <property type="match status" value="1"/>
</dbReference>
<reference evidence="4" key="1">
    <citation type="journal article" date="2014" name="Nat. Genet.">
        <title>A reference genome for common bean and genome-wide analysis of dual domestications.</title>
        <authorList>
            <person name="Schmutz J."/>
            <person name="McClean P.E."/>
            <person name="Mamidi S."/>
            <person name="Wu G.A."/>
            <person name="Cannon S.B."/>
            <person name="Grimwood J."/>
            <person name="Jenkins J."/>
            <person name="Shu S."/>
            <person name="Song Q."/>
            <person name="Chavarro C."/>
            <person name="Torres-Torres M."/>
            <person name="Geffroy V."/>
            <person name="Moghaddam S.M."/>
            <person name="Gao D."/>
            <person name="Abernathy B."/>
            <person name="Barry K."/>
            <person name="Blair M."/>
            <person name="Brick M.A."/>
            <person name="Chovatia M."/>
            <person name="Gepts P."/>
            <person name="Goodstein D.M."/>
            <person name="Gonzales M."/>
            <person name="Hellsten U."/>
            <person name="Hyten D.L."/>
            <person name="Jia G."/>
            <person name="Kelly J.D."/>
            <person name="Kudrna D."/>
            <person name="Lee R."/>
            <person name="Richard M.M."/>
            <person name="Miklas P.N."/>
            <person name="Osorno J.M."/>
            <person name="Rodrigues J."/>
            <person name="Thareau V."/>
            <person name="Urrea C.A."/>
            <person name="Wang M."/>
            <person name="Yu Y."/>
            <person name="Zhang M."/>
            <person name="Wing R.A."/>
            <person name="Cregan P.B."/>
            <person name="Rokhsar D.S."/>
            <person name="Jackson S.A."/>
        </authorList>
    </citation>
    <scope>NUCLEOTIDE SEQUENCE [LARGE SCALE GENOMIC DNA]</scope>
    <source>
        <strain evidence="4">cv. G19833</strain>
    </source>
</reference>